<evidence type="ECO:0000259" key="5">
    <source>
        <dbReference type="Pfam" id="PF00535"/>
    </source>
</evidence>
<evidence type="ECO:0000313" key="9">
    <source>
        <dbReference type="Proteomes" id="UP000255295"/>
    </source>
</evidence>
<evidence type="ECO:0000256" key="1">
    <source>
        <dbReference type="ARBA" id="ARBA00006739"/>
    </source>
</evidence>
<reference evidence="6 8" key="1">
    <citation type="submission" date="2017-03" db="EMBL/GenBank/DDBJ databases">
        <title>The whole genome sequencing and assembly of Lysinibacillus sphaericus DSM 28T strain.</title>
        <authorList>
            <person name="Lee Y.-J."/>
            <person name="Yi H."/>
            <person name="Bahn Y.-S."/>
            <person name="Kim J.F."/>
            <person name="Lee D.-W."/>
        </authorList>
    </citation>
    <scope>NUCLEOTIDE SEQUENCE [LARGE SCALE GENOMIC DNA]</scope>
    <source>
        <strain evidence="6 8">DSM 28</strain>
    </source>
</reference>
<feature type="domain" description="Glycosyltransferase 2-like" evidence="5">
    <location>
        <begin position="62"/>
        <end position="262"/>
    </location>
</feature>
<evidence type="ECO:0000256" key="4">
    <source>
        <dbReference type="SAM" id="Phobius"/>
    </source>
</evidence>
<gene>
    <name evidence="7" type="primary">icaA</name>
    <name evidence="6" type="ORF">LS41612_05155</name>
    <name evidence="7" type="ORF">NCTC10338_03739</name>
</gene>
<dbReference type="Proteomes" id="UP000255295">
    <property type="component" value="Unassembled WGS sequence"/>
</dbReference>
<dbReference type="RefSeq" id="WP_024362709.1">
    <property type="nucleotide sequence ID" value="NZ_BJNS01000050.1"/>
</dbReference>
<dbReference type="Proteomes" id="UP000238825">
    <property type="component" value="Chromosome"/>
</dbReference>
<comment type="similarity">
    <text evidence="1">Belongs to the glycosyltransferase 2 family.</text>
</comment>
<dbReference type="EMBL" id="CP019980">
    <property type="protein sequence ID" value="AVK95699.1"/>
    <property type="molecule type" value="Genomic_DNA"/>
</dbReference>
<keyword evidence="2 7" id="KW-0328">Glycosyltransferase</keyword>
<dbReference type="GO" id="GO:0016757">
    <property type="term" value="F:glycosyltransferase activity"/>
    <property type="evidence" value="ECO:0007669"/>
    <property type="project" value="UniProtKB-KW"/>
</dbReference>
<dbReference type="Pfam" id="PF00535">
    <property type="entry name" value="Glycos_transf_2"/>
    <property type="match status" value="1"/>
</dbReference>
<dbReference type="PANTHER" id="PTHR43630:SF1">
    <property type="entry name" value="POLY-BETA-1,6-N-ACETYL-D-GLUCOSAMINE SYNTHASE"/>
    <property type="match status" value="1"/>
</dbReference>
<dbReference type="PANTHER" id="PTHR43630">
    <property type="entry name" value="POLY-BETA-1,6-N-ACETYL-D-GLUCOSAMINE SYNTHASE"/>
    <property type="match status" value="1"/>
</dbReference>
<keyword evidence="3 6" id="KW-0808">Transferase</keyword>
<dbReference type="InterPro" id="IPR029044">
    <property type="entry name" value="Nucleotide-diphossugar_trans"/>
</dbReference>
<organism evidence="6 8">
    <name type="scientific">Lysinibacillus sphaericus</name>
    <name type="common">Bacillus sphaericus</name>
    <dbReference type="NCBI Taxonomy" id="1421"/>
    <lineage>
        <taxon>Bacteria</taxon>
        <taxon>Bacillati</taxon>
        <taxon>Bacillota</taxon>
        <taxon>Bacilli</taxon>
        <taxon>Bacillales</taxon>
        <taxon>Bacillaceae</taxon>
        <taxon>Lysinibacillus</taxon>
    </lineage>
</organism>
<evidence type="ECO:0000256" key="3">
    <source>
        <dbReference type="ARBA" id="ARBA00022679"/>
    </source>
</evidence>
<dbReference type="CDD" id="cd06423">
    <property type="entry name" value="CESA_like"/>
    <property type="match status" value="1"/>
</dbReference>
<keyword evidence="4" id="KW-0812">Transmembrane</keyword>
<dbReference type="EMBL" id="UFSZ01000001">
    <property type="protein sequence ID" value="SUV18563.1"/>
    <property type="molecule type" value="Genomic_DNA"/>
</dbReference>
<feature type="transmembrane region" description="Helical" evidence="4">
    <location>
        <begin position="6"/>
        <end position="35"/>
    </location>
</feature>
<keyword evidence="4" id="KW-0472">Membrane</keyword>
<feature type="transmembrane region" description="Helical" evidence="4">
    <location>
        <begin position="386"/>
        <end position="411"/>
    </location>
</feature>
<dbReference type="EC" id="2.4.1.-" evidence="7"/>
<feature type="transmembrane region" description="Helical" evidence="4">
    <location>
        <begin position="354"/>
        <end position="379"/>
    </location>
</feature>
<protein>
    <submittedName>
        <fullName evidence="6 7">Glycosyl transferase</fullName>
        <ecNumber evidence="7">2.4.1.-</ecNumber>
    </submittedName>
</protein>
<dbReference type="Gene3D" id="3.90.550.10">
    <property type="entry name" value="Spore Coat Polysaccharide Biosynthesis Protein SpsA, Chain A"/>
    <property type="match status" value="1"/>
</dbReference>
<proteinExistence type="inferred from homology"/>
<name>A0A2S0JXA7_LYSSH</name>
<evidence type="ECO:0000313" key="7">
    <source>
        <dbReference type="EMBL" id="SUV18563.1"/>
    </source>
</evidence>
<dbReference type="SUPFAM" id="SSF53448">
    <property type="entry name" value="Nucleotide-diphospho-sugar transferases"/>
    <property type="match status" value="1"/>
</dbReference>
<reference evidence="7 9" key="2">
    <citation type="submission" date="2018-06" db="EMBL/GenBank/DDBJ databases">
        <authorList>
            <consortium name="Pathogen Informatics"/>
            <person name="Doyle S."/>
        </authorList>
    </citation>
    <scope>NUCLEOTIDE SEQUENCE [LARGE SCALE GENOMIC DNA]</scope>
    <source>
        <strain evidence="7 9">NCTC10338</strain>
    </source>
</reference>
<dbReference type="AlphaFoldDB" id="A0A2S0JXA7"/>
<accession>A0A2S0JXA7</accession>
<dbReference type="InterPro" id="IPR001173">
    <property type="entry name" value="Glyco_trans_2-like"/>
</dbReference>
<evidence type="ECO:0000313" key="6">
    <source>
        <dbReference type="EMBL" id="AVK95699.1"/>
    </source>
</evidence>
<evidence type="ECO:0000256" key="2">
    <source>
        <dbReference type="ARBA" id="ARBA00022676"/>
    </source>
</evidence>
<keyword evidence="4" id="KW-1133">Transmembrane helix</keyword>
<evidence type="ECO:0000313" key="8">
    <source>
        <dbReference type="Proteomes" id="UP000238825"/>
    </source>
</evidence>
<dbReference type="Pfam" id="PF03142">
    <property type="entry name" value="Chitin_synth_2"/>
    <property type="match status" value="1"/>
</dbReference>
<dbReference type="GeneID" id="48275576"/>
<sequence>MKILHYSMLFFGGVIVFYMLFVIVSYCTMLIIAMLDLRKRYRLDPSEYDDAHIDAFYSKPVSLLVPAYNEEVGVVDTVYSLLNLRYPQTEIIIINDGSTDNTLQTVIKHFQMKPVNKIIKTNIHTKQVIQIYESEIYMNCILVDKVNGGKADALNVGINVSQYPYFCSIDGDSILDEKALLRVMKPIVLSDGEVIAAGGNIRIANGAKMQLGSIYDMRLPSNYLVIMQIIEYLRAFLMGRIALSKFNLVLIISGAFSVFSKKWAVEAGGYSTNIIGEDMELVVNIHRLIKEKKENKRIEFVPDPVCWTEAPHTLSVLRNQRRRWHQGMFESLWKHKKMTLNPRYGLIGMVSFPYFWLVECLGPVVELGGYIYIIIAFFLGQIYYEMAILLLLLFVIYGVIFSVASVLFEAWSMNTYPRKRDLLRMITLAFTEIFWYRPLTLLWRCEGLIRFVRRKSEWGNMKRVGIAEKEKSV</sequence>